<feature type="region of interest" description="Disordered" evidence="1">
    <location>
        <begin position="33"/>
        <end position="60"/>
    </location>
</feature>
<keyword evidence="3" id="KW-1185">Reference proteome</keyword>
<sequence>MDGNKRLMQVIHEMRSEIIKLERENRALRGQLTCSRQKAAKREDGEGAEDKKDKGWSLADSVEEAAASPVTLRRNVSAGSALTLQEQKGSIMTVRRYSISSSVPSLPGNKHHKSDKRNPFKGALDVKEIIKQPTFPTDTQLTNKEEKGVAKIPSDCLSSSTSNKRRSFQDHVYKCR</sequence>
<evidence type="ECO:0008006" key="4">
    <source>
        <dbReference type="Google" id="ProtNLM"/>
    </source>
</evidence>
<dbReference type="EMBL" id="OX395130">
    <property type="protein sequence ID" value="CAI5775577.1"/>
    <property type="molecule type" value="Genomic_DNA"/>
</dbReference>
<dbReference type="AlphaFoldDB" id="A0AA35KC38"/>
<evidence type="ECO:0000256" key="1">
    <source>
        <dbReference type="SAM" id="MobiDB-lite"/>
    </source>
</evidence>
<evidence type="ECO:0000313" key="2">
    <source>
        <dbReference type="EMBL" id="CAI5775577.1"/>
    </source>
</evidence>
<protein>
    <recommendedName>
        <fullName evidence="4">Coiled-coil domain containing 195</fullName>
    </recommendedName>
</protein>
<accession>A0AA35KC38</accession>
<dbReference type="Proteomes" id="UP001178461">
    <property type="component" value="Chromosome 5"/>
</dbReference>
<evidence type="ECO:0000313" key="3">
    <source>
        <dbReference type="Proteomes" id="UP001178461"/>
    </source>
</evidence>
<organism evidence="2 3">
    <name type="scientific">Podarcis lilfordi</name>
    <name type="common">Lilford's wall lizard</name>
    <dbReference type="NCBI Taxonomy" id="74358"/>
    <lineage>
        <taxon>Eukaryota</taxon>
        <taxon>Metazoa</taxon>
        <taxon>Chordata</taxon>
        <taxon>Craniata</taxon>
        <taxon>Vertebrata</taxon>
        <taxon>Euteleostomi</taxon>
        <taxon>Lepidosauria</taxon>
        <taxon>Squamata</taxon>
        <taxon>Bifurcata</taxon>
        <taxon>Unidentata</taxon>
        <taxon>Episquamata</taxon>
        <taxon>Laterata</taxon>
        <taxon>Lacertibaenia</taxon>
        <taxon>Lacertidae</taxon>
        <taxon>Podarcis</taxon>
    </lineage>
</organism>
<proteinExistence type="predicted"/>
<gene>
    <name evidence="2" type="ORF">PODLI_1B002940</name>
</gene>
<name>A0AA35KC38_9SAUR</name>
<feature type="compositionally biased region" description="Basic and acidic residues" evidence="1">
    <location>
        <begin position="167"/>
        <end position="176"/>
    </location>
</feature>
<feature type="compositionally biased region" description="Basic and acidic residues" evidence="1">
    <location>
        <begin position="40"/>
        <end position="55"/>
    </location>
</feature>
<feature type="region of interest" description="Disordered" evidence="1">
    <location>
        <begin position="135"/>
        <end position="176"/>
    </location>
</feature>
<reference evidence="2" key="1">
    <citation type="submission" date="2022-12" db="EMBL/GenBank/DDBJ databases">
        <authorList>
            <person name="Alioto T."/>
            <person name="Alioto T."/>
            <person name="Gomez Garrido J."/>
        </authorList>
    </citation>
    <scope>NUCLEOTIDE SEQUENCE</scope>
</reference>